<evidence type="ECO:0000256" key="6">
    <source>
        <dbReference type="SAM" id="Phobius"/>
    </source>
</evidence>
<dbReference type="EMBL" id="LHXZ01000082">
    <property type="protein sequence ID" value="KXB01883.1"/>
    <property type="molecule type" value="Genomic_DNA"/>
</dbReference>
<feature type="transmembrane region" description="Helical" evidence="6">
    <location>
        <begin position="7"/>
        <end position="26"/>
    </location>
</feature>
<evidence type="ECO:0000256" key="2">
    <source>
        <dbReference type="ARBA" id="ARBA00022692"/>
    </source>
</evidence>
<dbReference type="InterPro" id="IPR038978">
    <property type="entry name" value="MJ0935"/>
</dbReference>
<evidence type="ECO:0000256" key="4">
    <source>
        <dbReference type="ARBA" id="ARBA00023136"/>
    </source>
</evidence>
<sequence>MRYLNEYSITAIISVLLVIGLFTIAVTEQSTQEDESNDLKKLLVTIDGSIKTLRLRGENSASDVLEGIQSQYNSFTSPYESDNFDNKPNLVKLNQEIDNKLAKLKQSPDKNSIRELRGMIQEMANELGVRLSFIYENSMIIILGVSFILSLIMSIIIKIGVNWEKIRGIRIELKNWQDKLRQAQLKSKKKEIRKLKLQQGEMSERQNTILMTDLKQAILYLIPFVLAWVWLSTIYQDWVVAWLPFNLPWPDFGIRLFSGTVASMGFLGWYLLSYFGFAQIWRRFLIPSH</sequence>
<keyword evidence="2 6" id="KW-0812">Transmembrane</keyword>
<keyword evidence="4 6" id="KW-0472">Membrane</keyword>
<feature type="transmembrane region" description="Helical" evidence="6">
    <location>
        <begin position="139"/>
        <end position="161"/>
    </location>
</feature>
<dbReference type="Pfam" id="PF01956">
    <property type="entry name" value="EMC3_TMCO1"/>
    <property type="match status" value="1"/>
</dbReference>
<dbReference type="PANTHER" id="PTHR42198">
    <property type="entry name" value="INTEGRAL MEMBRANE PROTEIN"/>
    <property type="match status" value="1"/>
</dbReference>
<evidence type="ECO:0000313" key="7">
    <source>
        <dbReference type="EMBL" id="KXB01883.1"/>
    </source>
</evidence>
<reference evidence="7 8" key="1">
    <citation type="journal article" date="2016" name="Sci. Rep.">
        <title>Metabolic traits of an uncultured archaeal lineage -MSBL1- from brine pools of the Red Sea.</title>
        <authorList>
            <person name="Mwirichia R."/>
            <person name="Alam I."/>
            <person name="Rashid M."/>
            <person name="Vinu M."/>
            <person name="Ba-Alawi W."/>
            <person name="Anthony Kamau A."/>
            <person name="Kamanda Ngugi D."/>
            <person name="Goker M."/>
            <person name="Klenk H.P."/>
            <person name="Bajic V."/>
            <person name="Stingl U."/>
        </authorList>
    </citation>
    <scope>NUCLEOTIDE SEQUENCE [LARGE SCALE GENOMIC DNA]</scope>
    <source>
        <strain evidence="7">SCGC-AAA261F19</strain>
    </source>
</reference>
<protein>
    <recommendedName>
        <fullName evidence="9">DUF106 domain-containing protein</fullName>
    </recommendedName>
</protein>
<organism evidence="7 8">
    <name type="scientific">candidate division MSBL1 archaeon SCGC-AAA261F19</name>
    <dbReference type="NCBI Taxonomy" id="1698275"/>
    <lineage>
        <taxon>Archaea</taxon>
        <taxon>Methanobacteriati</taxon>
        <taxon>Methanobacteriota</taxon>
        <taxon>candidate division MSBL1</taxon>
    </lineage>
</organism>
<dbReference type="GO" id="GO:0016020">
    <property type="term" value="C:membrane"/>
    <property type="evidence" value="ECO:0007669"/>
    <property type="project" value="UniProtKB-SubCell"/>
</dbReference>
<dbReference type="Proteomes" id="UP000070565">
    <property type="component" value="Unassembled WGS sequence"/>
</dbReference>
<dbReference type="AlphaFoldDB" id="A0A133V618"/>
<dbReference type="SMART" id="SM01415">
    <property type="entry name" value="DUF106"/>
    <property type="match status" value="1"/>
</dbReference>
<evidence type="ECO:0000256" key="5">
    <source>
        <dbReference type="SAM" id="Coils"/>
    </source>
</evidence>
<feature type="transmembrane region" description="Helical" evidence="6">
    <location>
        <begin position="217"/>
        <end position="236"/>
    </location>
</feature>
<comment type="subcellular location">
    <subcellularLocation>
        <location evidence="1">Membrane</location>
        <topology evidence="1">Multi-pass membrane protein</topology>
    </subcellularLocation>
</comment>
<comment type="caution">
    <text evidence="7">The sequence shown here is derived from an EMBL/GenBank/DDBJ whole genome shotgun (WGS) entry which is preliminary data.</text>
</comment>
<name>A0A133V618_9EURY</name>
<keyword evidence="3 6" id="KW-1133">Transmembrane helix</keyword>
<evidence type="ECO:0000313" key="8">
    <source>
        <dbReference type="Proteomes" id="UP000070565"/>
    </source>
</evidence>
<keyword evidence="5" id="KW-0175">Coiled coil</keyword>
<feature type="transmembrane region" description="Helical" evidence="6">
    <location>
        <begin position="256"/>
        <end position="277"/>
    </location>
</feature>
<accession>A0A133V618</accession>
<keyword evidence="8" id="KW-1185">Reference proteome</keyword>
<gene>
    <name evidence="7" type="ORF">AKJ45_03885</name>
</gene>
<evidence type="ECO:0000256" key="1">
    <source>
        <dbReference type="ARBA" id="ARBA00004141"/>
    </source>
</evidence>
<dbReference type="PANTHER" id="PTHR42198:SF1">
    <property type="entry name" value="INTEGRAL MEMBRANE PROTEIN"/>
    <property type="match status" value="1"/>
</dbReference>
<dbReference type="InterPro" id="IPR002809">
    <property type="entry name" value="EMC3/TMCO1"/>
</dbReference>
<feature type="coiled-coil region" evidence="5">
    <location>
        <begin position="166"/>
        <end position="205"/>
    </location>
</feature>
<evidence type="ECO:0008006" key="9">
    <source>
        <dbReference type="Google" id="ProtNLM"/>
    </source>
</evidence>
<proteinExistence type="predicted"/>
<evidence type="ECO:0000256" key="3">
    <source>
        <dbReference type="ARBA" id="ARBA00022989"/>
    </source>
</evidence>